<dbReference type="OMA" id="CDHPRNI"/>
<keyword evidence="1" id="KW-0645">Protease</keyword>
<name>A0A0D2NWD3_HYPSF</name>
<keyword evidence="3" id="KW-0472">Membrane</keyword>
<feature type="transmembrane region" description="Helical" evidence="3">
    <location>
        <begin position="31"/>
        <end position="50"/>
    </location>
</feature>
<dbReference type="GO" id="GO:0006508">
    <property type="term" value="P:proteolysis"/>
    <property type="evidence" value="ECO:0007669"/>
    <property type="project" value="UniProtKB-KW"/>
</dbReference>
<keyword evidence="1" id="KW-0479">Metal-binding</keyword>
<evidence type="ECO:0000313" key="5">
    <source>
        <dbReference type="Proteomes" id="UP000054270"/>
    </source>
</evidence>
<sequence>MSTPTNGERAPLLGDNERGQSGAGPSKARGVIWSLLTLLFLVATVLLVFFGKVFGDPFAPWLGTLPSDPNLAALAILDKAPIIDGHIDLPILVRSAFRNNVTAIDLKTKMPGHVDIPRLRKGKVGGFFWSAYVSCPAFESKDFLSATWRVRDTLEQIDVSRLLIAKYPDTFTLALTSDEVKSAIAAGKIASLIGIEGGHQLGNSIAVLRQYFALGVRYVTLTHTCHNAFADSCGLLPGMIPYHGGLSSLGKALIAEMNRLGVLVDLSHTSDATARQALAYSKAPVIWSHSSARAVHDVPRNVPDDILQLIGTAEGQTDAVVMVNFAPFFVAVPGNATVLSVADHVDHIAEVAGKEYVGIGSDFDGIGDVPVGLEDVSKYPALIAELYRRGWTKYELAGLTGANLLRVMAGAEKVAQELQAAGTPPKFDIYEKRKDIPRRGSDVEL</sequence>
<keyword evidence="5" id="KW-1185">Reference proteome</keyword>
<dbReference type="PANTHER" id="PTHR10443:SF12">
    <property type="entry name" value="DIPEPTIDASE"/>
    <property type="match status" value="1"/>
</dbReference>
<gene>
    <name evidence="4" type="ORF">HYPSUDRAFT_42894</name>
</gene>
<organism evidence="4 5">
    <name type="scientific">Hypholoma sublateritium (strain FD-334 SS-4)</name>
    <dbReference type="NCBI Taxonomy" id="945553"/>
    <lineage>
        <taxon>Eukaryota</taxon>
        <taxon>Fungi</taxon>
        <taxon>Dikarya</taxon>
        <taxon>Basidiomycota</taxon>
        <taxon>Agaricomycotina</taxon>
        <taxon>Agaricomycetes</taxon>
        <taxon>Agaricomycetidae</taxon>
        <taxon>Agaricales</taxon>
        <taxon>Agaricineae</taxon>
        <taxon>Strophariaceae</taxon>
        <taxon>Hypholoma</taxon>
    </lineage>
</organism>
<dbReference type="InterPro" id="IPR008257">
    <property type="entry name" value="Pept_M19"/>
</dbReference>
<dbReference type="CDD" id="cd01301">
    <property type="entry name" value="rDP_like"/>
    <property type="match status" value="1"/>
</dbReference>
<dbReference type="Proteomes" id="UP000054270">
    <property type="component" value="Unassembled WGS sequence"/>
</dbReference>
<comment type="catalytic activity">
    <reaction evidence="1">
        <text>an L-aminoacyl-L-amino acid + H2O = 2 an L-alpha-amino acid</text>
        <dbReference type="Rhea" id="RHEA:48940"/>
        <dbReference type="ChEBI" id="CHEBI:15377"/>
        <dbReference type="ChEBI" id="CHEBI:59869"/>
        <dbReference type="ChEBI" id="CHEBI:77460"/>
        <dbReference type="EC" id="3.4.13.19"/>
    </reaction>
</comment>
<dbReference type="SUPFAM" id="SSF51556">
    <property type="entry name" value="Metallo-dependent hydrolases"/>
    <property type="match status" value="1"/>
</dbReference>
<comment type="similarity">
    <text evidence="1">Belongs to the metallo-dependent hydrolases superfamily. Peptidase M19 family.</text>
</comment>
<keyword evidence="3" id="KW-1133">Transmembrane helix</keyword>
<proteinExistence type="inferred from homology"/>
<evidence type="ECO:0000256" key="3">
    <source>
        <dbReference type="SAM" id="Phobius"/>
    </source>
</evidence>
<evidence type="ECO:0000256" key="2">
    <source>
        <dbReference type="SAM" id="MobiDB-lite"/>
    </source>
</evidence>
<dbReference type="PANTHER" id="PTHR10443">
    <property type="entry name" value="MICROSOMAL DIPEPTIDASE"/>
    <property type="match status" value="1"/>
</dbReference>
<dbReference type="OrthoDB" id="445695at2759"/>
<accession>A0A0D2NWD3</accession>
<keyword evidence="1" id="KW-0378">Hydrolase</keyword>
<evidence type="ECO:0000256" key="1">
    <source>
        <dbReference type="RuleBase" id="RU341113"/>
    </source>
</evidence>
<dbReference type="STRING" id="945553.A0A0D2NWD3"/>
<protein>
    <recommendedName>
        <fullName evidence="1">Dipeptidase</fullName>
        <ecNumber evidence="1">3.4.13.19</ecNumber>
    </recommendedName>
</protein>
<keyword evidence="1" id="KW-0862">Zinc</keyword>
<keyword evidence="3" id="KW-0812">Transmembrane</keyword>
<dbReference type="InterPro" id="IPR032466">
    <property type="entry name" value="Metal_Hydrolase"/>
</dbReference>
<feature type="region of interest" description="Disordered" evidence="2">
    <location>
        <begin position="1"/>
        <end position="25"/>
    </location>
</feature>
<keyword evidence="1" id="KW-0224">Dipeptidase</keyword>
<dbReference type="GO" id="GO:0070573">
    <property type="term" value="F:metallodipeptidase activity"/>
    <property type="evidence" value="ECO:0007669"/>
    <property type="project" value="InterPro"/>
</dbReference>
<dbReference type="Pfam" id="PF01244">
    <property type="entry name" value="Peptidase_M19"/>
    <property type="match status" value="1"/>
</dbReference>
<dbReference type="EMBL" id="KN817564">
    <property type="protein sequence ID" value="KJA20796.1"/>
    <property type="molecule type" value="Genomic_DNA"/>
</dbReference>
<keyword evidence="1" id="KW-0482">Metalloprotease</keyword>
<comment type="cofactor">
    <cofactor evidence="1">
        <name>Zn(2+)</name>
        <dbReference type="ChEBI" id="CHEBI:29105"/>
    </cofactor>
</comment>
<dbReference type="GO" id="GO:0046872">
    <property type="term" value="F:metal ion binding"/>
    <property type="evidence" value="ECO:0007669"/>
    <property type="project" value="UniProtKB-UniRule"/>
</dbReference>
<evidence type="ECO:0000313" key="4">
    <source>
        <dbReference type="EMBL" id="KJA20796.1"/>
    </source>
</evidence>
<dbReference type="EC" id="3.4.13.19" evidence="1"/>
<dbReference type="AlphaFoldDB" id="A0A0D2NWD3"/>
<dbReference type="Gene3D" id="3.20.20.140">
    <property type="entry name" value="Metal-dependent hydrolases"/>
    <property type="match status" value="1"/>
</dbReference>
<reference evidence="5" key="1">
    <citation type="submission" date="2014-04" db="EMBL/GenBank/DDBJ databases">
        <title>Evolutionary Origins and Diversification of the Mycorrhizal Mutualists.</title>
        <authorList>
            <consortium name="DOE Joint Genome Institute"/>
            <consortium name="Mycorrhizal Genomics Consortium"/>
            <person name="Kohler A."/>
            <person name="Kuo A."/>
            <person name="Nagy L.G."/>
            <person name="Floudas D."/>
            <person name="Copeland A."/>
            <person name="Barry K.W."/>
            <person name="Cichocki N."/>
            <person name="Veneault-Fourrey C."/>
            <person name="LaButti K."/>
            <person name="Lindquist E.A."/>
            <person name="Lipzen A."/>
            <person name="Lundell T."/>
            <person name="Morin E."/>
            <person name="Murat C."/>
            <person name="Riley R."/>
            <person name="Ohm R."/>
            <person name="Sun H."/>
            <person name="Tunlid A."/>
            <person name="Henrissat B."/>
            <person name="Grigoriev I.V."/>
            <person name="Hibbett D.S."/>
            <person name="Martin F."/>
        </authorList>
    </citation>
    <scope>NUCLEOTIDE SEQUENCE [LARGE SCALE GENOMIC DNA]</scope>
    <source>
        <strain evidence="5">FD-334 SS-4</strain>
    </source>
</reference>
<dbReference type="PROSITE" id="PS51365">
    <property type="entry name" value="RENAL_DIPEPTIDASE_2"/>
    <property type="match status" value="1"/>
</dbReference>